<organism evidence="1 2">
    <name type="scientific">Cryptosporangium japonicum</name>
    <dbReference type="NCBI Taxonomy" id="80872"/>
    <lineage>
        <taxon>Bacteria</taxon>
        <taxon>Bacillati</taxon>
        <taxon>Actinomycetota</taxon>
        <taxon>Actinomycetes</taxon>
        <taxon>Cryptosporangiales</taxon>
        <taxon>Cryptosporangiaceae</taxon>
        <taxon>Cryptosporangium</taxon>
    </lineage>
</organism>
<reference evidence="1 2" key="1">
    <citation type="journal article" date="2019" name="Int. J. Syst. Evol. Microbiol.">
        <title>The Global Catalogue of Microorganisms (GCM) 10K type strain sequencing project: providing services to taxonomists for standard genome sequencing and annotation.</title>
        <authorList>
            <consortium name="The Broad Institute Genomics Platform"/>
            <consortium name="The Broad Institute Genome Sequencing Center for Infectious Disease"/>
            <person name="Wu L."/>
            <person name="Ma J."/>
        </authorList>
    </citation>
    <scope>NUCLEOTIDE SEQUENCE [LARGE SCALE GENOMIC DNA]</scope>
    <source>
        <strain evidence="1 2">JCM 10425</strain>
    </source>
</reference>
<sequence>MAADLDELLEEGDVRLCDGPVVGRGEQVARQVELSQELAGANRLVARDADEVAALAELGEAVADVG</sequence>
<proteinExistence type="predicted"/>
<keyword evidence="2" id="KW-1185">Reference proteome</keyword>
<gene>
    <name evidence="1" type="ORF">GCM10009539_85200</name>
</gene>
<name>A0ABN0VBD5_9ACTN</name>
<evidence type="ECO:0000313" key="1">
    <source>
        <dbReference type="EMBL" id="GAA0284052.1"/>
    </source>
</evidence>
<accession>A0ABN0VBD5</accession>
<evidence type="ECO:0000313" key="2">
    <source>
        <dbReference type="Proteomes" id="UP001500967"/>
    </source>
</evidence>
<protein>
    <submittedName>
        <fullName evidence="1">Uncharacterized protein</fullName>
    </submittedName>
</protein>
<dbReference type="EMBL" id="BAAAGX010000046">
    <property type="protein sequence ID" value="GAA0284052.1"/>
    <property type="molecule type" value="Genomic_DNA"/>
</dbReference>
<comment type="caution">
    <text evidence="1">The sequence shown here is derived from an EMBL/GenBank/DDBJ whole genome shotgun (WGS) entry which is preliminary data.</text>
</comment>
<dbReference type="Proteomes" id="UP001500967">
    <property type="component" value="Unassembled WGS sequence"/>
</dbReference>